<keyword evidence="4" id="KW-1185">Reference proteome</keyword>
<reference evidence="3 4" key="1">
    <citation type="submission" date="2019-06" db="EMBL/GenBank/DDBJ databases">
        <title>Lysobacter alkalisoli sp. nov. isolated from saline-alkali soil.</title>
        <authorList>
            <person name="Sun J.-Q."/>
            <person name="Xu L."/>
        </authorList>
    </citation>
    <scope>NUCLEOTIDE SEQUENCE [LARGE SCALE GENOMIC DNA]</scope>
    <source>
        <strain evidence="3 4">SJ-36</strain>
    </source>
</reference>
<name>A0A514BVT4_9GAMM</name>
<feature type="chain" id="PRO_5021724684" evidence="1">
    <location>
        <begin position="42"/>
        <end position="405"/>
    </location>
</feature>
<dbReference type="InterPro" id="IPR013766">
    <property type="entry name" value="Thioredoxin_domain"/>
</dbReference>
<evidence type="ECO:0000256" key="1">
    <source>
        <dbReference type="SAM" id="SignalP"/>
    </source>
</evidence>
<dbReference type="InterPro" id="IPR050553">
    <property type="entry name" value="Thioredoxin_ResA/DsbE_sf"/>
</dbReference>
<dbReference type="CDD" id="cd02966">
    <property type="entry name" value="TlpA_like_family"/>
    <property type="match status" value="1"/>
</dbReference>
<dbReference type="Pfam" id="PF08534">
    <property type="entry name" value="Redoxin"/>
    <property type="match status" value="1"/>
</dbReference>
<dbReference type="AlphaFoldDB" id="A0A514BVT4"/>
<dbReference type="Proteomes" id="UP000317199">
    <property type="component" value="Chromosome"/>
</dbReference>
<dbReference type="PROSITE" id="PS51352">
    <property type="entry name" value="THIOREDOXIN_2"/>
    <property type="match status" value="1"/>
</dbReference>
<protein>
    <submittedName>
        <fullName evidence="3">TlpA family protein disulfide reductase</fullName>
    </submittedName>
</protein>
<dbReference type="GO" id="GO:0016491">
    <property type="term" value="F:oxidoreductase activity"/>
    <property type="evidence" value="ECO:0007669"/>
    <property type="project" value="InterPro"/>
</dbReference>
<dbReference type="KEGG" id="lyj:FKV23_16440"/>
<evidence type="ECO:0000259" key="2">
    <source>
        <dbReference type="PROSITE" id="PS51352"/>
    </source>
</evidence>
<dbReference type="InterPro" id="IPR036249">
    <property type="entry name" value="Thioredoxin-like_sf"/>
</dbReference>
<dbReference type="PANTHER" id="PTHR42852:SF13">
    <property type="entry name" value="PROTEIN DIPZ"/>
    <property type="match status" value="1"/>
</dbReference>
<evidence type="ECO:0000313" key="4">
    <source>
        <dbReference type="Proteomes" id="UP000317199"/>
    </source>
</evidence>
<dbReference type="EMBL" id="CP041242">
    <property type="protein sequence ID" value="QDH71503.1"/>
    <property type="molecule type" value="Genomic_DNA"/>
</dbReference>
<keyword evidence="1" id="KW-0732">Signal</keyword>
<dbReference type="SUPFAM" id="SSF52833">
    <property type="entry name" value="Thioredoxin-like"/>
    <property type="match status" value="1"/>
</dbReference>
<gene>
    <name evidence="3" type="ORF">FKV23_16440</name>
</gene>
<dbReference type="PANTHER" id="PTHR42852">
    <property type="entry name" value="THIOL:DISULFIDE INTERCHANGE PROTEIN DSBE"/>
    <property type="match status" value="1"/>
</dbReference>
<proteinExistence type="predicted"/>
<feature type="signal peptide" evidence="1">
    <location>
        <begin position="1"/>
        <end position="41"/>
    </location>
</feature>
<dbReference type="Gene3D" id="3.40.30.10">
    <property type="entry name" value="Glutaredoxin"/>
    <property type="match status" value="1"/>
</dbReference>
<sequence length="405" mass="44334">MPVRWAGWCSCSLQSAGRRVRRMSRIILCASLLTAALVVTAAQPPSPRLGIGDVPPPLSPMAWIKGNQVTEFQSDHVYVVSFFATWCGASRQAMPLMSQLARQHAGDLTVIGVNVRESERGDPSVESISRFVAERPESFDHIVAMDDPMTAPLFQSWMRSADMYGTPTAFVIGRDGRIVWIGIPIDDRAVYTFEQAVADAVSGSVNLDASRAVHVETAREISEYLEAREVLADVDAARMRGDHAATLTAIDAVVAERPEYRHRTRDTRLSALLHIDESKALAFAEQELEFVSAGELAEHRGRIAGSIGRTVAGHPDLSPAAQAWALFYLRQGIEAEPEGSGGVLNWLSLAELEHARGHIDQAIAAQERAVRLARTAREVTAESLKELERTLSEYRAQRMDGATSP</sequence>
<evidence type="ECO:0000313" key="3">
    <source>
        <dbReference type="EMBL" id="QDH71503.1"/>
    </source>
</evidence>
<dbReference type="InterPro" id="IPR013740">
    <property type="entry name" value="Redoxin"/>
</dbReference>
<dbReference type="OrthoDB" id="9799347at2"/>
<feature type="domain" description="Thioredoxin" evidence="2">
    <location>
        <begin position="49"/>
        <end position="202"/>
    </location>
</feature>
<accession>A0A514BVT4</accession>
<organism evidence="3 4">
    <name type="scientific">Marilutibacter alkalisoli</name>
    <dbReference type="NCBI Taxonomy" id="2591633"/>
    <lineage>
        <taxon>Bacteria</taxon>
        <taxon>Pseudomonadati</taxon>
        <taxon>Pseudomonadota</taxon>
        <taxon>Gammaproteobacteria</taxon>
        <taxon>Lysobacterales</taxon>
        <taxon>Lysobacteraceae</taxon>
        <taxon>Marilutibacter</taxon>
    </lineage>
</organism>